<feature type="chain" id="PRO_5008789008" description="Spondin-like TSP1 domain-containing protein" evidence="7">
    <location>
        <begin position="19"/>
        <end position="394"/>
    </location>
</feature>
<dbReference type="EMBL" id="KB292507">
    <property type="protein sequence ID" value="ELU17409.1"/>
    <property type="molecule type" value="Genomic_DNA"/>
</dbReference>
<evidence type="ECO:0008006" key="11">
    <source>
        <dbReference type="Google" id="ProtNLM"/>
    </source>
</evidence>
<dbReference type="STRING" id="283909.R7VFL5"/>
<dbReference type="InterPro" id="IPR008717">
    <property type="entry name" value="Noggin"/>
</dbReference>
<evidence type="ECO:0000256" key="7">
    <source>
        <dbReference type="SAM" id="SignalP"/>
    </source>
</evidence>
<reference evidence="10" key="1">
    <citation type="submission" date="2012-12" db="EMBL/GenBank/DDBJ databases">
        <authorList>
            <person name="Hellsten U."/>
            <person name="Grimwood J."/>
            <person name="Chapman J.A."/>
            <person name="Shapiro H."/>
            <person name="Aerts A."/>
            <person name="Otillar R.P."/>
            <person name="Terry A.Y."/>
            <person name="Boore J.L."/>
            <person name="Simakov O."/>
            <person name="Marletaz F."/>
            <person name="Cho S.-J."/>
            <person name="Edsinger-Gonzales E."/>
            <person name="Havlak P."/>
            <person name="Kuo D.-H."/>
            <person name="Larsson T."/>
            <person name="Lv J."/>
            <person name="Arendt D."/>
            <person name="Savage R."/>
            <person name="Osoegawa K."/>
            <person name="de Jong P."/>
            <person name="Lindberg D.R."/>
            <person name="Seaver E.C."/>
            <person name="Weisblat D.A."/>
            <person name="Putnam N.H."/>
            <person name="Grigoriev I.V."/>
            <person name="Rokhsar D.S."/>
        </authorList>
    </citation>
    <scope>NUCLEOTIDE SEQUENCE</scope>
    <source>
        <strain evidence="10">I ESC-2004</strain>
    </source>
</reference>
<keyword evidence="10" id="KW-1185">Reference proteome</keyword>
<keyword evidence="3" id="KW-0217">Developmental protein</keyword>
<evidence type="ECO:0000313" key="10">
    <source>
        <dbReference type="Proteomes" id="UP000014760"/>
    </source>
</evidence>
<dbReference type="SUPFAM" id="SSF57501">
    <property type="entry name" value="Cystine-knot cytokines"/>
    <property type="match status" value="1"/>
</dbReference>
<comment type="similarity">
    <text evidence="2">Belongs to the noggin family.</text>
</comment>
<evidence type="ECO:0000256" key="1">
    <source>
        <dbReference type="ARBA" id="ARBA00004613"/>
    </source>
</evidence>
<dbReference type="HOGENOM" id="CLU_701274_0_0_1"/>
<keyword evidence="4" id="KW-0964">Secreted</keyword>
<dbReference type="EnsemblMetazoa" id="CapteT207073">
    <property type="protein sequence ID" value="CapteP207073"/>
    <property type="gene ID" value="CapteG207073"/>
</dbReference>
<dbReference type="OrthoDB" id="5950649at2759"/>
<dbReference type="GO" id="GO:0005615">
    <property type="term" value="C:extracellular space"/>
    <property type="evidence" value="ECO:0007669"/>
    <property type="project" value="TreeGrafter"/>
</dbReference>
<dbReference type="Gene3D" id="2.10.90.10">
    <property type="entry name" value="Cystine-knot cytokines"/>
    <property type="match status" value="1"/>
</dbReference>
<feature type="region of interest" description="Disordered" evidence="6">
    <location>
        <begin position="371"/>
        <end position="394"/>
    </location>
</feature>
<accession>R7VFL5</accession>
<dbReference type="InterPro" id="IPR000884">
    <property type="entry name" value="TSP1_rpt"/>
</dbReference>
<dbReference type="Proteomes" id="UP000014760">
    <property type="component" value="Unassembled WGS sequence"/>
</dbReference>
<name>R7VFL5_CAPTE</name>
<keyword evidence="5 7" id="KW-0732">Signal</keyword>
<dbReference type="PROSITE" id="PS50092">
    <property type="entry name" value="TSP1"/>
    <property type="match status" value="2"/>
</dbReference>
<evidence type="ECO:0000313" key="8">
    <source>
        <dbReference type="EMBL" id="ELU17409.1"/>
    </source>
</evidence>
<comment type="subcellular location">
    <subcellularLocation>
        <location evidence="1">Secreted</location>
    </subcellularLocation>
</comment>
<dbReference type="EMBL" id="AMQN01004059">
    <property type="status" value="NOT_ANNOTATED_CDS"/>
    <property type="molecule type" value="Genomic_DNA"/>
</dbReference>
<feature type="non-terminal residue" evidence="8">
    <location>
        <position position="394"/>
    </location>
</feature>
<dbReference type="PANTHER" id="PTHR10494">
    <property type="entry name" value="BONE MORPHOGENETIC PROTEIN INHIBITOR, NOGGIN"/>
    <property type="match status" value="1"/>
</dbReference>
<gene>
    <name evidence="8" type="ORF">CAPTEDRAFT_207073</name>
</gene>
<organism evidence="8">
    <name type="scientific">Capitella teleta</name>
    <name type="common">Polychaete worm</name>
    <dbReference type="NCBI Taxonomy" id="283909"/>
    <lineage>
        <taxon>Eukaryota</taxon>
        <taxon>Metazoa</taxon>
        <taxon>Spiralia</taxon>
        <taxon>Lophotrochozoa</taxon>
        <taxon>Annelida</taxon>
        <taxon>Polychaeta</taxon>
        <taxon>Sedentaria</taxon>
        <taxon>Scolecida</taxon>
        <taxon>Capitellidae</taxon>
        <taxon>Capitella</taxon>
    </lineage>
</organism>
<evidence type="ECO:0000313" key="9">
    <source>
        <dbReference type="EnsemblMetazoa" id="CapteP207073"/>
    </source>
</evidence>
<evidence type="ECO:0000256" key="6">
    <source>
        <dbReference type="SAM" id="MobiDB-lite"/>
    </source>
</evidence>
<proteinExistence type="inferred from homology"/>
<protein>
    <recommendedName>
        <fullName evidence="11">Spondin-like TSP1 domain-containing protein</fullName>
    </recommendedName>
</protein>
<evidence type="ECO:0000256" key="4">
    <source>
        <dbReference type="ARBA" id="ARBA00022525"/>
    </source>
</evidence>
<dbReference type="SMART" id="SM00209">
    <property type="entry name" value="TSP1"/>
    <property type="match status" value="2"/>
</dbReference>
<sequence>MHLIALVWLAISFGFTVERRSDRSLNGLLSEQPFKGVLRKFYPRKHNLNPGRLLARLNTDYQSEWMSYETPVNMTSTIVVNSGPEPLQKEELLHHLNGTGDEQTLDMLLRLSSCSVEYSWQDKGVLFWPRWLRKGTCVQGDNIGTCSWPPGMRCSPRGTLSIRVLQWRCVSLRRYHDTRKSKRLLVGYGDVNWRSANPKKGKKFKCRCHNTMDVTQLSLLVWAILQVCTTRRLVTATVFAGAYLYVTQVSDKGKGVEFSGRYGDWSKWGACSSSCRQQRSRPCVLSSECEGSVLHEQRRCQRTSSGRCQPQRRGRWGIGRRLEDLMYDLLYEDWSTWSVCTRSCKRRRYRTCSLQRWCRNTVLLEEKGCTDGPCRRRKKEEDDVTSSEQNAHKS</sequence>
<evidence type="ECO:0000256" key="5">
    <source>
        <dbReference type="ARBA" id="ARBA00022729"/>
    </source>
</evidence>
<reference evidence="8 10" key="2">
    <citation type="journal article" date="2013" name="Nature">
        <title>Insights into bilaterian evolution from three spiralian genomes.</title>
        <authorList>
            <person name="Simakov O."/>
            <person name="Marletaz F."/>
            <person name="Cho S.J."/>
            <person name="Edsinger-Gonzales E."/>
            <person name="Havlak P."/>
            <person name="Hellsten U."/>
            <person name="Kuo D.H."/>
            <person name="Larsson T."/>
            <person name="Lv J."/>
            <person name="Arendt D."/>
            <person name="Savage R."/>
            <person name="Osoegawa K."/>
            <person name="de Jong P."/>
            <person name="Grimwood J."/>
            <person name="Chapman J.A."/>
            <person name="Shapiro H."/>
            <person name="Aerts A."/>
            <person name="Otillar R.P."/>
            <person name="Terry A.Y."/>
            <person name="Boore J.L."/>
            <person name="Grigoriev I.V."/>
            <person name="Lindberg D.R."/>
            <person name="Seaver E.C."/>
            <person name="Weisblat D.A."/>
            <person name="Putnam N.H."/>
            <person name="Rokhsar D.S."/>
        </authorList>
    </citation>
    <scope>NUCLEOTIDE SEQUENCE</scope>
    <source>
        <strain evidence="8 10">I ESC-2004</strain>
    </source>
</reference>
<evidence type="ECO:0000256" key="2">
    <source>
        <dbReference type="ARBA" id="ARBA00007480"/>
    </source>
</evidence>
<reference evidence="9" key="3">
    <citation type="submission" date="2015-06" db="UniProtKB">
        <authorList>
            <consortium name="EnsemblMetazoa"/>
        </authorList>
    </citation>
    <scope>IDENTIFICATION</scope>
</reference>
<dbReference type="PANTHER" id="PTHR10494:SF6">
    <property type="entry name" value="NOGGIN"/>
    <property type="match status" value="1"/>
</dbReference>
<dbReference type="AlphaFoldDB" id="R7VFL5"/>
<evidence type="ECO:0000256" key="3">
    <source>
        <dbReference type="ARBA" id="ARBA00022473"/>
    </source>
</evidence>
<dbReference type="GO" id="GO:0030514">
    <property type="term" value="P:negative regulation of BMP signaling pathway"/>
    <property type="evidence" value="ECO:0007669"/>
    <property type="project" value="InterPro"/>
</dbReference>
<feature type="signal peptide" evidence="7">
    <location>
        <begin position="1"/>
        <end position="18"/>
    </location>
</feature>
<dbReference type="GO" id="GO:0045596">
    <property type="term" value="P:negative regulation of cell differentiation"/>
    <property type="evidence" value="ECO:0007669"/>
    <property type="project" value="InterPro"/>
</dbReference>
<dbReference type="InterPro" id="IPR029034">
    <property type="entry name" value="Cystine-knot_cytokine"/>
</dbReference>
<dbReference type="GO" id="GO:0009953">
    <property type="term" value="P:dorsal/ventral pattern formation"/>
    <property type="evidence" value="ECO:0007669"/>
    <property type="project" value="TreeGrafter"/>
</dbReference>
<dbReference type="Pfam" id="PF05806">
    <property type="entry name" value="Noggin"/>
    <property type="match status" value="1"/>
</dbReference>